<organism evidence="1 2">
    <name type="scientific">Pseudomonas caricapapayae</name>
    <dbReference type="NCBI Taxonomy" id="46678"/>
    <lineage>
        <taxon>Bacteria</taxon>
        <taxon>Pseudomonadati</taxon>
        <taxon>Pseudomonadota</taxon>
        <taxon>Gammaproteobacteria</taxon>
        <taxon>Pseudomonadales</taxon>
        <taxon>Pseudomonadaceae</taxon>
        <taxon>Pseudomonas</taxon>
    </lineage>
</organism>
<dbReference type="EMBL" id="JBIUGF010000025">
    <property type="protein sequence ID" value="MFJ1338523.1"/>
    <property type="molecule type" value="Genomic_DNA"/>
</dbReference>
<name>A0ACC7LTV3_9PSED</name>
<sequence length="195" mass="21298">MDKELSFTATILACGQPINCLGEMSEGPVILDTPNIIPAHALEGAQTLGVLDGSDEDWAHAEEMGLITFRKAAVPESMLLYFRHSAEGYRLYVRRGACLGYGVFKNANGLIEALPMGSLDPTAWRIIDAQSNELLDLSQLDQDQLDILLVSSDGQPVELHTLYPVGGFLACHESALPCSLTLQIENRQVDWLGRD</sequence>
<proteinExistence type="predicted"/>
<reference evidence="1" key="1">
    <citation type="submission" date="2024-10" db="EMBL/GenBank/DDBJ databases">
        <title>Aeromonas and Pseudomonas from the Cagarras Archipelago, Rio de Janeiro, Brazil.</title>
        <authorList>
            <person name="Canellas A.L.B."/>
            <person name="Laport M.S."/>
        </authorList>
    </citation>
    <scope>NUCLEOTIDE SEQUENCE</scope>
    <source>
        <strain evidence="1">ACP-7</strain>
    </source>
</reference>
<gene>
    <name evidence="1" type="ORF">ACIKP7_10350</name>
</gene>
<evidence type="ECO:0000313" key="1">
    <source>
        <dbReference type="EMBL" id="MFJ1338523.1"/>
    </source>
</evidence>
<comment type="caution">
    <text evidence="1">The sequence shown here is derived from an EMBL/GenBank/DDBJ whole genome shotgun (WGS) entry which is preliminary data.</text>
</comment>
<dbReference type="Proteomes" id="UP001615411">
    <property type="component" value="Unassembled WGS sequence"/>
</dbReference>
<keyword evidence="2" id="KW-1185">Reference proteome</keyword>
<protein>
    <submittedName>
        <fullName evidence="1">Uncharacterized protein</fullName>
    </submittedName>
</protein>
<accession>A0ACC7LTV3</accession>
<evidence type="ECO:0000313" key="2">
    <source>
        <dbReference type="Proteomes" id="UP001615411"/>
    </source>
</evidence>